<feature type="compositionally biased region" description="Acidic residues" evidence="3">
    <location>
        <begin position="330"/>
        <end position="357"/>
    </location>
</feature>
<accession>A0AAN6PBM7</accession>
<dbReference type="GO" id="GO:0006289">
    <property type="term" value="P:nucleotide-excision repair"/>
    <property type="evidence" value="ECO:0007669"/>
    <property type="project" value="TreeGrafter"/>
</dbReference>
<dbReference type="Gene3D" id="2.30.29.30">
    <property type="entry name" value="Pleckstrin-homology domain (PH domain)/Phosphotyrosine-binding domain (PTB)"/>
    <property type="match status" value="1"/>
</dbReference>
<dbReference type="GO" id="GO:0003676">
    <property type="term" value="F:nucleic acid binding"/>
    <property type="evidence" value="ECO:0007669"/>
    <property type="project" value="InterPro"/>
</dbReference>
<proteinExistence type="predicted"/>
<dbReference type="CDD" id="cd18797">
    <property type="entry name" value="SF2_C_Hrq"/>
    <property type="match status" value="1"/>
</dbReference>
<feature type="domain" description="RanBD1" evidence="4">
    <location>
        <begin position="373"/>
        <end position="505"/>
    </location>
</feature>
<dbReference type="InterPro" id="IPR000156">
    <property type="entry name" value="Ran_bind_dom"/>
</dbReference>
<feature type="compositionally biased region" description="Basic and acidic residues" evidence="3">
    <location>
        <begin position="1"/>
        <end position="35"/>
    </location>
</feature>
<evidence type="ECO:0008006" key="9">
    <source>
        <dbReference type="Google" id="ProtNLM"/>
    </source>
</evidence>
<feature type="domain" description="Helicase C-terminal" evidence="6">
    <location>
        <begin position="1079"/>
        <end position="1236"/>
    </location>
</feature>
<dbReference type="PROSITE" id="PS51194">
    <property type="entry name" value="HELICASE_CTER"/>
    <property type="match status" value="1"/>
</dbReference>
<keyword evidence="2" id="KW-0067">ATP-binding</keyword>
<dbReference type="SUPFAM" id="SSF52540">
    <property type="entry name" value="P-loop containing nucleoside triphosphate hydrolases"/>
    <property type="match status" value="1"/>
</dbReference>
<dbReference type="PANTHER" id="PTHR47957:SF3">
    <property type="entry name" value="ATP-DEPENDENT HELICASE HRQ1"/>
    <property type="match status" value="1"/>
</dbReference>
<evidence type="ECO:0000256" key="2">
    <source>
        <dbReference type="ARBA" id="ARBA00022840"/>
    </source>
</evidence>
<dbReference type="SMART" id="SM00160">
    <property type="entry name" value="RanBD"/>
    <property type="match status" value="1"/>
</dbReference>
<comment type="caution">
    <text evidence="7">The sequence shown here is derived from an EMBL/GenBank/DDBJ whole genome shotgun (WGS) entry which is preliminary data.</text>
</comment>
<keyword evidence="8" id="KW-1185">Reference proteome</keyword>
<keyword evidence="1" id="KW-0547">Nucleotide-binding</keyword>
<organism evidence="7 8">
    <name type="scientific">Parachaetomium inaequale</name>
    <dbReference type="NCBI Taxonomy" id="2588326"/>
    <lineage>
        <taxon>Eukaryota</taxon>
        <taxon>Fungi</taxon>
        <taxon>Dikarya</taxon>
        <taxon>Ascomycota</taxon>
        <taxon>Pezizomycotina</taxon>
        <taxon>Sordariomycetes</taxon>
        <taxon>Sordariomycetidae</taxon>
        <taxon>Sordariales</taxon>
        <taxon>Chaetomiaceae</taxon>
        <taxon>Parachaetomium</taxon>
    </lineage>
</organism>
<dbReference type="PROSITE" id="PS50196">
    <property type="entry name" value="RANBD1"/>
    <property type="match status" value="1"/>
</dbReference>
<dbReference type="PROSITE" id="PS51192">
    <property type="entry name" value="HELICASE_ATP_BIND_1"/>
    <property type="match status" value="1"/>
</dbReference>
<dbReference type="GO" id="GO:0036297">
    <property type="term" value="P:interstrand cross-link repair"/>
    <property type="evidence" value="ECO:0007669"/>
    <property type="project" value="TreeGrafter"/>
</dbReference>
<feature type="region of interest" description="Disordered" evidence="3">
    <location>
        <begin position="1"/>
        <end position="372"/>
    </location>
</feature>
<dbReference type="Gene3D" id="3.40.50.300">
    <property type="entry name" value="P-loop containing nucleotide triphosphate hydrolases"/>
    <property type="match status" value="2"/>
</dbReference>
<dbReference type="InterPro" id="IPR018973">
    <property type="entry name" value="MZB"/>
</dbReference>
<feature type="compositionally biased region" description="Basic and acidic residues" evidence="3">
    <location>
        <begin position="358"/>
        <end position="371"/>
    </location>
</feature>
<dbReference type="InterPro" id="IPR027417">
    <property type="entry name" value="P-loop_NTPase"/>
</dbReference>
<evidence type="ECO:0000256" key="3">
    <source>
        <dbReference type="SAM" id="MobiDB-lite"/>
    </source>
</evidence>
<dbReference type="Pfam" id="PF22982">
    <property type="entry name" value="WHD_HRQ1"/>
    <property type="match status" value="1"/>
</dbReference>
<dbReference type="Pfam" id="PF00270">
    <property type="entry name" value="DEAD"/>
    <property type="match status" value="1"/>
</dbReference>
<dbReference type="GO" id="GO:0005524">
    <property type="term" value="F:ATP binding"/>
    <property type="evidence" value="ECO:0007669"/>
    <property type="project" value="UniProtKB-KW"/>
</dbReference>
<dbReference type="InterPro" id="IPR011545">
    <property type="entry name" value="DEAD/DEAH_box_helicase_dom"/>
</dbReference>
<evidence type="ECO:0000313" key="8">
    <source>
        <dbReference type="Proteomes" id="UP001303115"/>
    </source>
</evidence>
<evidence type="ECO:0000256" key="1">
    <source>
        <dbReference type="ARBA" id="ARBA00022741"/>
    </source>
</evidence>
<feature type="compositionally biased region" description="Basic and acidic residues" evidence="3">
    <location>
        <begin position="563"/>
        <end position="572"/>
    </location>
</feature>
<name>A0AAN6PBM7_9PEZI</name>
<dbReference type="PANTHER" id="PTHR47957">
    <property type="entry name" value="ATP-DEPENDENT HELICASE HRQ1"/>
    <property type="match status" value="1"/>
</dbReference>
<dbReference type="SMART" id="SM00487">
    <property type="entry name" value="DEXDc"/>
    <property type="match status" value="1"/>
</dbReference>
<dbReference type="InterPro" id="IPR055227">
    <property type="entry name" value="HRQ1_WHD"/>
</dbReference>
<dbReference type="InterPro" id="IPR011993">
    <property type="entry name" value="PH-like_dom_sf"/>
</dbReference>
<dbReference type="InterPro" id="IPR014001">
    <property type="entry name" value="Helicase_ATP-bd"/>
</dbReference>
<sequence length="1623" mass="177998">MADDPHNTSDISDHAEPAVAAKEDAETTAARRELKQTTISEKAGRDAAVQLSQDDKSASEDDAPKHKTRRITPPISLGAAKDEAMKEQLSSPKKKRAHDELDENKDVGEAPLEGTPNEAASTTTIQSRTNRSEPEKKRPRDRQASASAVQGGKEEVVSSPLNPAVVLGGNTDQEPLSASASPRSSMEQSEQDLAATAKTEQPKPPSTSAFASSGFAKLAASSTSPFGSFGGAGKPSLFGSSSGSSSLGGVLGSSKPAAPSAPPKLSFGGAAAASPFAGLNGQASGSAFKSSPFASAFGGSTLSGPRLNFGKPGEVLKSDKPAKPFGAPDSDAEDQSGEESNDDEDTKGDASSDEEGKEEEREESKGVDDKKKPKLQKIVVDDGEGQEVTLFSVRAKMYLMEKGVGWKERGGGMLKINAPKSTVDLDDNGVPDASSFDASVLADEEDDGRKHVRLIMRQDHTLRVILNTVLLPAMKFQVTNRLKTSTVLFTAFEGGQARQVQMKVRCSQLLGPTMCPCTDSSLAERGPNDNTNNNTKKNKTPPSETSTQKRKKKKTAKPTPAPKIDKPIDTDTAKANNNNTNWPAYLTHLEKTHRALNLVSTFLSARQRHVAPTWDTLKPAVEAHTRCVLEVRDVAGVVALRDSSSFAFSGASSARYVDEVELAISMGGAETEREREYLIQDAPPDQKKEVLVFEFLDGELKSEAKGGKARDREDRMRMPVFSQAQMTRLIERRNAKFVQAVNEFVARCVAEGLDPEMVLKDMAERYIPRMAEADTHSHGKLTSTLPASIPRERKSIPEIVQEIKDSPWYTGQIVPDGHRVFEAQEAVYGDLNFLLSQDLVNALYNAKGITQFFAHQAEAINALHEGYNVVVATSTSSGKSLIYQLPVLHALEDDHNTRAMYIFPTKALAQDQRRSLKEMMGFMPGMEGLLVETFDGDTPMNERNTIRDEARIIFTNPDMLHITILPKEDKWRTFLKNLKYVVVDELHYYNGLMGSHVAFIMRRLRRTCAALGNRHVKFISCSATVGNPEQHFKTIFGIDDVRLVDFDGSPSGRKEFLCWNTPYKDPGDPASGRGNAMLECSRLFCELILRGVRVIAFCRVREQCEKLVGAVKQELVTLGRSEVVARVMGYRGGYTAQDRRQIESEMFEGKLLGIVATTALELGVDIGTLDCVLTWGFPYTIANLRQQSGRAGRRNKDSLSILVGDGFATDQYYMQNPDELFTKPNCELQVDLDNMLVREGHIQCAAYEMPIQPAQDAVYFGRDLAQLCAERLIQDDTGFYHCHPRFRPLPSKFVSIRDTEEDHFAIIDTTNNRNIVLEELEASRATFTIYDGAIFLHQGDTYLVRDFNPDKHLARVERVKVDWLTSQRDYTDIDPVETEAVKRIANSRWRAYYGAIRITQVVFGYFKVDARRGNRILDAVEVDNPPVVRHSKGMWLDVPKHALDILVARRLHVAGAIHAAQHALMSLIPNFVVSMPGDVRTECKSGLKEFAKRETRRKRPARLTFYDAKGGAGGSGINTKAFEFVDLLLRQALARVTACACEGGCPECCASEMCKEMNQVMSKAGCGVVLKALLDEEIDVEALPMGPEEGSPAGVETVVLASTVPARDGRGLVEVDGGEGGER</sequence>
<dbReference type="GO" id="GO:0043138">
    <property type="term" value="F:3'-5' DNA helicase activity"/>
    <property type="evidence" value="ECO:0007669"/>
    <property type="project" value="TreeGrafter"/>
</dbReference>
<evidence type="ECO:0000259" key="6">
    <source>
        <dbReference type="PROSITE" id="PS51194"/>
    </source>
</evidence>
<dbReference type="InterPro" id="IPR001650">
    <property type="entry name" value="Helicase_C-like"/>
</dbReference>
<gene>
    <name evidence="7" type="ORF">C8A01DRAFT_48426</name>
</gene>
<dbReference type="SMART" id="SM00490">
    <property type="entry name" value="HELICc"/>
    <property type="match status" value="1"/>
</dbReference>
<dbReference type="Pfam" id="PF00271">
    <property type="entry name" value="Helicase_C"/>
    <property type="match status" value="1"/>
</dbReference>
<evidence type="ECO:0000313" key="7">
    <source>
        <dbReference type="EMBL" id="KAK4035380.1"/>
    </source>
</evidence>
<reference evidence="8" key="1">
    <citation type="journal article" date="2023" name="Mol. Phylogenet. Evol.">
        <title>Genome-scale phylogeny and comparative genomics of the fungal order Sordariales.</title>
        <authorList>
            <person name="Hensen N."/>
            <person name="Bonometti L."/>
            <person name="Westerberg I."/>
            <person name="Brannstrom I.O."/>
            <person name="Guillou S."/>
            <person name="Cros-Aarteil S."/>
            <person name="Calhoun S."/>
            <person name="Haridas S."/>
            <person name="Kuo A."/>
            <person name="Mondo S."/>
            <person name="Pangilinan J."/>
            <person name="Riley R."/>
            <person name="LaButti K."/>
            <person name="Andreopoulos B."/>
            <person name="Lipzen A."/>
            <person name="Chen C."/>
            <person name="Yan M."/>
            <person name="Daum C."/>
            <person name="Ng V."/>
            <person name="Clum A."/>
            <person name="Steindorff A."/>
            <person name="Ohm R.A."/>
            <person name="Martin F."/>
            <person name="Silar P."/>
            <person name="Natvig D.O."/>
            <person name="Lalanne C."/>
            <person name="Gautier V."/>
            <person name="Ament-Velasquez S.L."/>
            <person name="Kruys A."/>
            <person name="Hutchinson M.I."/>
            <person name="Powell A.J."/>
            <person name="Barry K."/>
            <person name="Miller A.N."/>
            <person name="Grigoriev I.V."/>
            <person name="Debuchy R."/>
            <person name="Gladieux P."/>
            <person name="Hiltunen Thoren M."/>
            <person name="Johannesson H."/>
        </authorList>
    </citation>
    <scope>NUCLEOTIDE SEQUENCE [LARGE SCALE GENOMIC DNA]</scope>
    <source>
        <strain evidence="8">CBS 284.82</strain>
    </source>
</reference>
<feature type="compositionally biased region" description="Basic and acidic residues" evidence="3">
    <location>
        <begin position="53"/>
        <end position="65"/>
    </location>
</feature>
<dbReference type="Proteomes" id="UP001303115">
    <property type="component" value="Unassembled WGS sequence"/>
</dbReference>
<feature type="domain" description="Helicase ATP-binding" evidence="5">
    <location>
        <begin position="860"/>
        <end position="1043"/>
    </location>
</feature>
<dbReference type="EMBL" id="MU854446">
    <property type="protein sequence ID" value="KAK4035380.1"/>
    <property type="molecule type" value="Genomic_DNA"/>
</dbReference>
<evidence type="ECO:0000259" key="5">
    <source>
        <dbReference type="PROSITE" id="PS51192"/>
    </source>
</evidence>
<dbReference type="Pfam" id="PF09369">
    <property type="entry name" value="MZB"/>
    <property type="match status" value="1"/>
</dbReference>
<feature type="compositionally biased region" description="Low complexity" evidence="3">
    <location>
        <begin position="236"/>
        <end position="300"/>
    </location>
</feature>
<feature type="compositionally biased region" description="Polar residues" evidence="3">
    <location>
        <begin position="118"/>
        <end position="129"/>
    </location>
</feature>
<feature type="region of interest" description="Disordered" evidence="3">
    <location>
        <begin position="521"/>
        <end position="577"/>
    </location>
</feature>
<feature type="compositionally biased region" description="Basic and acidic residues" evidence="3">
    <location>
        <begin position="130"/>
        <end position="143"/>
    </location>
</feature>
<feature type="compositionally biased region" description="Polar residues" evidence="3">
    <location>
        <begin position="170"/>
        <end position="188"/>
    </location>
</feature>
<evidence type="ECO:0000259" key="4">
    <source>
        <dbReference type="PROSITE" id="PS50196"/>
    </source>
</evidence>
<protein>
    <recommendedName>
        <fullName evidence="9">DEAD/DEAH box helicase</fullName>
    </recommendedName>
</protein>
<dbReference type="GO" id="GO:0005634">
    <property type="term" value="C:nucleus"/>
    <property type="evidence" value="ECO:0007669"/>
    <property type="project" value="TreeGrafter"/>
</dbReference>
<dbReference type="SUPFAM" id="SSF50729">
    <property type="entry name" value="PH domain-like"/>
    <property type="match status" value="1"/>
</dbReference>
<dbReference type="CDD" id="cd17923">
    <property type="entry name" value="DEXHc_Hrq1-like"/>
    <property type="match status" value="1"/>
</dbReference>